<evidence type="ECO:0000256" key="6">
    <source>
        <dbReference type="ARBA" id="ARBA00022687"/>
    </source>
</evidence>
<dbReference type="PRINTS" id="PR01349">
    <property type="entry name" value="WNTPROTEIN"/>
</dbReference>
<organism evidence="10 11">
    <name type="scientific">Cryptolaemus montrouzieri</name>
    <dbReference type="NCBI Taxonomy" id="559131"/>
    <lineage>
        <taxon>Eukaryota</taxon>
        <taxon>Metazoa</taxon>
        <taxon>Ecdysozoa</taxon>
        <taxon>Arthropoda</taxon>
        <taxon>Hexapoda</taxon>
        <taxon>Insecta</taxon>
        <taxon>Pterygota</taxon>
        <taxon>Neoptera</taxon>
        <taxon>Endopterygota</taxon>
        <taxon>Coleoptera</taxon>
        <taxon>Polyphaga</taxon>
        <taxon>Cucujiformia</taxon>
        <taxon>Coccinelloidea</taxon>
        <taxon>Coccinellidae</taxon>
        <taxon>Scymninae</taxon>
        <taxon>Scymnini</taxon>
        <taxon>Cryptolaemus</taxon>
    </lineage>
</organism>
<dbReference type="PANTHER" id="PTHR12027">
    <property type="entry name" value="WNT RELATED"/>
    <property type="match status" value="1"/>
</dbReference>
<dbReference type="InterPro" id="IPR005817">
    <property type="entry name" value="Wnt"/>
</dbReference>
<reference evidence="10 11" key="1">
    <citation type="journal article" date="2021" name="BMC Biol.">
        <title>Horizontally acquired antibacterial genes associated with adaptive radiation of ladybird beetles.</title>
        <authorList>
            <person name="Li H.S."/>
            <person name="Tang X.F."/>
            <person name="Huang Y.H."/>
            <person name="Xu Z.Y."/>
            <person name="Chen M.L."/>
            <person name="Du X.Y."/>
            <person name="Qiu B.Y."/>
            <person name="Chen P.T."/>
            <person name="Zhang W."/>
            <person name="Slipinski A."/>
            <person name="Escalona H.E."/>
            <person name="Waterhouse R.M."/>
            <person name="Zwick A."/>
            <person name="Pang H."/>
        </authorList>
    </citation>
    <scope>NUCLEOTIDE SEQUENCE [LARGE SCALE GENOMIC DNA]</scope>
    <source>
        <strain evidence="10">SYSU2018</strain>
    </source>
</reference>
<accession>A0ABD2NWJ6</accession>
<feature type="signal peptide" evidence="9">
    <location>
        <begin position="1"/>
        <end position="17"/>
    </location>
</feature>
<dbReference type="EMBL" id="JABFTP020000144">
    <property type="protein sequence ID" value="KAL3283054.1"/>
    <property type="molecule type" value="Genomic_DNA"/>
</dbReference>
<dbReference type="Proteomes" id="UP001516400">
    <property type="component" value="Unassembled WGS sequence"/>
</dbReference>
<protein>
    <recommendedName>
        <fullName evidence="8">Protein Wnt</fullName>
    </recommendedName>
</protein>
<dbReference type="SMART" id="SM00097">
    <property type="entry name" value="WNT1"/>
    <property type="match status" value="1"/>
</dbReference>
<comment type="subcellular location">
    <subcellularLocation>
        <location evidence="1 8">Secreted</location>
        <location evidence="1 8">Extracellular space</location>
        <location evidence="1 8">Extracellular matrix</location>
    </subcellularLocation>
</comment>
<comment type="function">
    <text evidence="8">Ligand for members of the frizzled family of seven transmembrane receptors.</text>
</comment>
<name>A0ABD2NWJ6_9CUCU</name>
<evidence type="ECO:0000256" key="2">
    <source>
        <dbReference type="ARBA" id="ARBA00005683"/>
    </source>
</evidence>
<evidence type="ECO:0000256" key="7">
    <source>
        <dbReference type="ARBA" id="ARBA00023157"/>
    </source>
</evidence>
<keyword evidence="7" id="KW-1015">Disulfide bond</keyword>
<dbReference type="PANTHER" id="PTHR12027:SF97">
    <property type="entry name" value="PROTEIN WNT-4"/>
    <property type="match status" value="1"/>
</dbReference>
<evidence type="ECO:0000256" key="5">
    <source>
        <dbReference type="ARBA" id="ARBA00022530"/>
    </source>
</evidence>
<comment type="caution">
    <text evidence="10">The sequence shown here is derived from an EMBL/GenBank/DDBJ whole genome shotgun (WGS) entry which is preliminary data.</text>
</comment>
<dbReference type="AlphaFoldDB" id="A0ABD2NWJ6"/>
<evidence type="ECO:0000256" key="1">
    <source>
        <dbReference type="ARBA" id="ARBA00004498"/>
    </source>
</evidence>
<gene>
    <name evidence="10" type="ORF">HHI36_006212</name>
</gene>
<proteinExistence type="inferred from homology"/>
<evidence type="ECO:0000313" key="11">
    <source>
        <dbReference type="Proteomes" id="UP001516400"/>
    </source>
</evidence>
<evidence type="ECO:0000256" key="3">
    <source>
        <dbReference type="ARBA" id="ARBA00022473"/>
    </source>
</evidence>
<feature type="chain" id="PRO_5044765894" description="Protein Wnt" evidence="9">
    <location>
        <begin position="18"/>
        <end position="337"/>
    </location>
</feature>
<dbReference type="GO" id="GO:0016055">
    <property type="term" value="P:Wnt signaling pathway"/>
    <property type="evidence" value="ECO:0007669"/>
    <property type="project" value="UniProtKB-KW"/>
</dbReference>
<evidence type="ECO:0000256" key="4">
    <source>
        <dbReference type="ARBA" id="ARBA00022525"/>
    </source>
</evidence>
<keyword evidence="5" id="KW-0272">Extracellular matrix</keyword>
<keyword evidence="6 8" id="KW-0879">Wnt signaling pathway</keyword>
<comment type="similarity">
    <text evidence="2 8">Belongs to the Wnt family.</text>
</comment>
<evidence type="ECO:0000256" key="9">
    <source>
        <dbReference type="SAM" id="SignalP"/>
    </source>
</evidence>
<dbReference type="Pfam" id="PF00110">
    <property type="entry name" value="wnt"/>
    <property type="match status" value="1"/>
</dbReference>
<keyword evidence="11" id="KW-1185">Reference proteome</keyword>
<sequence>MICTRIVIMFFFSTVVSYGISNKSLSNTSCRKPYYQMVFMNKGKLNMIEQGNISRSCNWLNGCKRERKLCWKKRGLAQVLWNARKLALEYCKSQFRYDQWNCALKMKYFKDIYRETAYMQAIAAASLMYSIAVACSQGQLHGCKCAEHVKSQGGTKWHWGGCSHNIKFARKFAKRFLGIKSNENGLTRLINFNSEIGFRSIQNNIERKCFRVSDSCSVETCWKSLKPFDRISVELKNQYHTAISVNTTNTVNHLNIGNSLHKLMYIKPTLNLCQSTTGRRCNNTDNCATLCCGRGFFSKTIELVYFCNCGWRDQAVFTSDSLVCEQCSKNQNIFVCK</sequence>
<evidence type="ECO:0000313" key="10">
    <source>
        <dbReference type="EMBL" id="KAL3283054.1"/>
    </source>
</evidence>
<keyword evidence="3 8" id="KW-0217">Developmental protein</keyword>
<evidence type="ECO:0000256" key="8">
    <source>
        <dbReference type="RuleBase" id="RU003500"/>
    </source>
</evidence>
<keyword evidence="4" id="KW-0964">Secreted</keyword>
<keyword evidence="9" id="KW-0732">Signal</keyword>